<dbReference type="Proteomes" id="UP001465755">
    <property type="component" value="Unassembled WGS sequence"/>
</dbReference>
<sequence>MGKDGYLVKGQLGTQEGTTMKLMQNKKTKELVAAKFIPRVQGAGLTKNTEREIVNHRKLVHPNIIRFKEVYMTDLALVIVMEYASGGPLEERIATSGPLAEEDAKKFYKQLVDGMGYCHDQNIFHRDLRMDNILLHGSYFESTLKISNFGYSKSSVLDSMAKTAAVGAPAYTPPELLLLAQRSDGSAYDGAAIDVWASGIILYCMLTGKLPFLDPLEPNAINAKVMQRIVNGRYEFPKDQVKVSPECLDLIAKIFNPKPDLRIKTSEIKRHPWLSGLPLQVEPPPTSLEQSPQTEDDIITVVQRARERRKKAAEATSDAGSTAPQLGLCGLHDMNKF</sequence>
<feature type="region of interest" description="Disordered" evidence="3">
    <location>
        <begin position="276"/>
        <end position="325"/>
    </location>
</feature>
<dbReference type="PROSITE" id="PS00109">
    <property type="entry name" value="PROTEIN_KINASE_TYR"/>
    <property type="match status" value="1"/>
</dbReference>
<dbReference type="Gene3D" id="1.10.510.10">
    <property type="entry name" value="Transferase(Phosphotransferase) domain 1"/>
    <property type="match status" value="1"/>
</dbReference>
<evidence type="ECO:0000313" key="5">
    <source>
        <dbReference type="EMBL" id="KAK9808025.1"/>
    </source>
</evidence>
<evidence type="ECO:0000259" key="4">
    <source>
        <dbReference type="PROSITE" id="PS50011"/>
    </source>
</evidence>
<dbReference type="SMART" id="SM00219">
    <property type="entry name" value="TyrKc"/>
    <property type="match status" value="1"/>
</dbReference>
<dbReference type="InterPro" id="IPR011009">
    <property type="entry name" value="Kinase-like_dom_sf"/>
</dbReference>
<dbReference type="GO" id="GO:0004713">
    <property type="term" value="F:protein tyrosine kinase activity"/>
    <property type="evidence" value="ECO:0007669"/>
    <property type="project" value="InterPro"/>
</dbReference>
<dbReference type="GO" id="GO:0004674">
    <property type="term" value="F:protein serine/threonine kinase activity"/>
    <property type="evidence" value="ECO:0007669"/>
    <property type="project" value="TreeGrafter"/>
</dbReference>
<gene>
    <name evidence="5" type="ORF">WJX73_005910</name>
</gene>
<dbReference type="InterPro" id="IPR020635">
    <property type="entry name" value="Tyr_kinase_cat_dom"/>
</dbReference>
<feature type="domain" description="Protein kinase" evidence="4">
    <location>
        <begin position="1"/>
        <end position="274"/>
    </location>
</feature>
<keyword evidence="1" id="KW-0547">Nucleotide-binding</keyword>
<dbReference type="InterPro" id="IPR008266">
    <property type="entry name" value="Tyr_kinase_AS"/>
</dbReference>
<accession>A0AAW1PHX9</accession>
<dbReference type="GO" id="GO:0035556">
    <property type="term" value="P:intracellular signal transduction"/>
    <property type="evidence" value="ECO:0007669"/>
    <property type="project" value="TreeGrafter"/>
</dbReference>
<organism evidence="5 6">
    <name type="scientific">Symbiochloris irregularis</name>
    <dbReference type="NCBI Taxonomy" id="706552"/>
    <lineage>
        <taxon>Eukaryota</taxon>
        <taxon>Viridiplantae</taxon>
        <taxon>Chlorophyta</taxon>
        <taxon>core chlorophytes</taxon>
        <taxon>Trebouxiophyceae</taxon>
        <taxon>Trebouxiales</taxon>
        <taxon>Trebouxiaceae</taxon>
        <taxon>Symbiochloris</taxon>
    </lineage>
</organism>
<proteinExistence type="predicted"/>
<dbReference type="EMBL" id="JALJOQ010000028">
    <property type="protein sequence ID" value="KAK9808025.1"/>
    <property type="molecule type" value="Genomic_DNA"/>
</dbReference>
<dbReference type="GO" id="GO:0005737">
    <property type="term" value="C:cytoplasm"/>
    <property type="evidence" value="ECO:0007669"/>
    <property type="project" value="TreeGrafter"/>
</dbReference>
<comment type="caution">
    <text evidence="5">The sequence shown here is derived from an EMBL/GenBank/DDBJ whole genome shotgun (WGS) entry which is preliminary data.</text>
</comment>
<evidence type="ECO:0000256" key="2">
    <source>
        <dbReference type="ARBA" id="ARBA00022840"/>
    </source>
</evidence>
<dbReference type="PANTHER" id="PTHR24346">
    <property type="entry name" value="MAP/MICROTUBULE AFFINITY-REGULATING KINASE"/>
    <property type="match status" value="1"/>
</dbReference>
<dbReference type="SUPFAM" id="SSF56112">
    <property type="entry name" value="Protein kinase-like (PK-like)"/>
    <property type="match status" value="1"/>
</dbReference>
<dbReference type="GO" id="GO:0005524">
    <property type="term" value="F:ATP binding"/>
    <property type="evidence" value="ECO:0007669"/>
    <property type="project" value="UniProtKB-KW"/>
</dbReference>
<reference evidence="5 6" key="1">
    <citation type="journal article" date="2024" name="Nat. Commun.">
        <title>Phylogenomics reveals the evolutionary origins of lichenization in chlorophyte algae.</title>
        <authorList>
            <person name="Puginier C."/>
            <person name="Libourel C."/>
            <person name="Otte J."/>
            <person name="Skaloud P."/>
            <person name="Haon M."/>
            <person name="Grisel S."/>
            <person name="Petersen M."/>
            <person name="Berrin J.G."/>
            <person name="Delaux P.M."/>
            <person name="Dal Grande F."/>
            <person name="Keller J."/>
        </authorList>
    </citation>
    <scope>NUCLEOTIDE SEQUENCE [LARGE SCALE GENOMIC DNA]</scope>
    <source>
        <strain evidence="5 6">SAG 2036</strain>
    </source>
</reference>
<dbReference type="PROSITE" id="PS50011">
    <property type="entry name" value="PROTEIN_KINASE_DOM"/>
    <property type="match status" value="1"/>
</dbReference>
<evidence type="ECO:0000256" key="3">
    <source>
        <dbReference type="SAM" id="MobiDB-lite"/>
    </source>
</evidence>
<keyword evidence="2" id="KW-0067">ATP-binding</keyword>
<dbReference type="PANTHER" id="PTHR24346:SF92">
    <property type="entry name" value="SNF1-RELATED PROTEIN KINASE 2.6"/>
    <property type="match status" value="1"/>
</dbReference>
<name>A0AAW1PHX9_9CHLO</name>
<dbReference type="AlphaFoldDB" id="A0AAW1PHX9"/>
<evidence type="ECO:0000256" key="1">
    <source>
        <dbReference type="ARBA" id="ARBA00022741"/>
    </source>
</evidence>
<evidence type="ECO:0000313" key="6">
    <source>
        <dbReference type="Proteomes" id="UP001465755"/>
    </source>
</evidence>
<protein>
    <recommendedName>
        <fullName evidence="4">Protein kinase domain-containing protein</fullName>
    </recommendedName>
</protein>
<dbReference type="Pfam" id="PF00069">
    <property type="entry name" value="Pkinase"/>
    <property type="match status" value="1"/>
</dbReference>
<dbReference type="FunFam" id="1.10.510.10:FF:000571">
    <property type="entry name" value="Maternal embryonic leucine zipper kinase"/>
    <property type="match status" value="1"/>
</dbReference>
<keyword evidence="6" id="KW-1185">Reference proteome</keyword>
<dbReference type="InterPro" id="IPR000719">
    <property type="entry name" value="Prot_kinase_dom"/>
</dbReference>